<dbReference type="Gene3D" id="3.40.1190.20">
    <property type="match status" value="1"/>
</dbReference>
<dbReference type="Pfam" id="PF01256">
    <property type="entry name" value="Carb_kinase"/>
    <property type="match status" value="1"/>
</dbReference>
<organism evidence="18 19">
    <name type="scientific">Perkinsus olseni</name>
    <name type="common">Perkinsus atlanticus</name>
    <dbReference type="NCBI Taxonomy" id="32597"/>
    <lineage>
        <taxon>Eukaryota</taxon>
        <taxon>Sar</taxon>
        <taxon>Alveolata</taxon>
        <taxon>Perkinsozoa</taxon>
        <taxon>Perkinsea</taxon>
        <taxon>Perkinsida</taxon>
        <taxon>Perkinsidae</taxon>
        <taxon>Perkinsus</taxon>
    </lineage>
</organism>
<feature type="compositionally biased region" description="Basic and acidic residues" evidence="14">
    <location>
        <begin position="3249"/>
        <end position="3258"/>
    </location>
</feature>
<evidence type="ECO:0000256" key="2">
    <source>
        <dbReference type="ARBA" id="ARBA00009524"/>
    </source>
</evidence>
<comment type="catalytic activity">
    <reaction evidence="12">
        <text>(6R)-NADHX = (6S)-NADHX</text>
        <dbReference type="Rhea" id="RHEA:32215"/>
        <dbReference type="ChEBI" id="CHEBI:64074"/>
        <dbReference type="ChEBI" id="CHEBI:64075"/>
        <dbReference type="EC" id="5.1.99.6"/>
    </reaction>
</comment>
<dbReference type="GO" id="GO:0052855">
    <property type="term" value="F:ADP-dependent NAD(P)H-hydrate dehydratase activity"/>
    <property type="evidence" value="ECO:0007669"/>
    <property type="project" value="UniProtKB-EC"/>
</dbReference>
<dbReference type="GO" id="GO:0046496">
    <property type="term" value="P:nicotinamide nucleotide metabolic process"/>
    <property type="evidence" value="ECO:0007669"/>
    <property type="project" value="UniProtKB-UniRule"/>
</dbReference>
<keyword evidence="3 11" id="KW-0547">Nucleotide-binding</keyword>
<feature type="coiled-coil region" evidence="13">
    <location>
        <begin position="110"/>
        <end position="171"/>
    </location>
</feature>
<dbReference type="InterPro" id="IPR036652">
    <property type="entry name" value="YjeF_N_dom_sf"/>
</dbReference>
<evidence type="ECO:0000259" key="17">
    <source>
        <dbReference type="PROSITE" id="PS51385"/>
    </source>
</evidence>
<keyword evidence="5" id="KW-0521">NADP</keyword>
<comment type="cofactor">
    <cofactor evidence="12">
        <name>K(+)</name>
        <dbReference type="ChEBI" id="CHEBI:29103"/>
    </cofactor>
    <text evidence="12">Binds 1 potassium ion per subunit.</text>
</comment>
<evidence type="ECO:0000313" key="18">
    <source>
        <dbReference type="EMBL" id="KAF4668149.1"/>
    </source>
</evidence>
<feature type="transmembrane region" description="Helical" evidence="15">
    <location>
        <begin position="1678"/>
        <end position="1695"/>
    </location>
</feature>
<dbReference type="NCBIfam" id="TIGR00197">
    <property type="entry name" value="yjeF_nterm"/>
    <property type="match status" value="1"/>
</dbReference>
<feature type="binding site" evidence="11">
    <location>
        <begin position="2747"/>
        <end position="2751"/>
    </location>
    <ligand>
        <name>ATP</name>
        <dbReference type="ChEBI" id="CHEBI:30616"/>
    </ligand>
</feature>
<evidence type="ECO:0000256" key="3">
    <source>
        <dbReference type="ARBA" id="ARBA00022741"/>
    </source>
</evidence>
<feature type="transmembrane region" description="Helical" evidence="15">
    <location>
        <begin position="1769"/>
        <end position="1786"/>
    </location>
</feature>
<comment type="similarity">
    <text evidence="11">Belongs to the NnrD/CARKD family.</text>
</comment>
<dbReference type="EMBL" id="JABANN010000167">
    <property type="protein sequence ID" value="KAF4668149.1"/>
    <property type="molecule type" value="Genomic_DNA"/>
</dbReference>
<dbReference type="InterPro" id="IPR029056">
    <property type="entry name" value="Ribokinase-like"/>
</dbReference>
<dbReference type="GO" id="GO:0046872">
    <property type="term" value="F:metal ion binding"/>
    <property type="evidence" value="ECO:0007669"/>
    <property type="project" value="UniProtKB-KW"/>
</dbReference>
<name>A0A7J6M9F3_PEROL</name>
<keyword evidence="15" id="KW-0472">Membrane</keyword>
<comment type="catalytic activity">
    <reaction evidence="10">
        <text>(6S)-NADPHX + ADP = AMP + phosphate + NADPH + H(+)</text>
        <dbReference type="Rhea" id="RHEA:32235"/>
        <dbReference type="ChEBI" id="CHEBI:15378"/>
        <dbReference type="ChEBI" id="CHEBI:43474"/>
        <dbReference type="ChEBI" id="CHEBI:57783"/>
        <dbReference type="ChEBI" id="CHEBI:64076"/>
        <dbReference type="ChEBI" id="CHEBI:456215"/>
        <dbReference type="ChEBI" id="CHEBI:456216"/>
        <dbReference type="EC" id="4.2.1.136"/>
    </reaction>
</comment>
<dbReference type="InterPro" id="IPR000631">
    <property type="entry name" value="CARKD"/>
</dbReference>
<evidence type="ECO:0000256" key="7">
    <source>
        <dbReference type="ARBA" id="ARBA00023239"/>
    </source>
</evidence>
<feature type="compositionally biased region" description="Low complexity" evidence="14">
    <location>
        <begin position="2882"/>
        <end position="2892"/>
    </location>
</feature>
<feature type="binding site" evidence="11">
    <location>
        <begin position="2767"/>
        <end position="2776"/>
    </location>
    <ligand>
        <name>ATP</name>
        <dbReference type="ChEBI" id="CHEBI:30616"/>
    </ligand>
</feature>
<dbReference type="HAMAP" id="MF_01965">
    <property type="entry name" value="NADHX_dehydratase"/>
    <property type="match status" value="1"/>
</dbReference>
<feature type="region of interest" description="Disordered" evidence="14">
    <location>
        <begin position="2230"/>
        <end position="2249"/>
    </location>
</feature>
<dbReference type="GO" id="GO:0110051">
    <property type="term" value="P:metabolite repair"/>
    <property type="evidence" value="ECO:0007669"/>
    <property type="project" value="TreeGrafter"/>
</dbReference>
<accession>A0A7J6M9F3</accession>
<comment type="function">
    <text evidence="12">Catalyzes the epimerization of the S- and R-forms of NAD(P)HX, a damaged form of NAD(P)H that is a result of enzymatic or heat-dependent hydration. This is a prerequisite for the S-specific NAD(P)H-hydrate dehydratase to allow the repair of both epimers of NAD(P)HX.</text>
</comment>
<dbReference type="PROSITE" id="PS51383">
    <property type="entry name" value="YJEF_C_3"/>
    <property type="match status" value="1"/>
</dbReference>
<evidence type="ECO:0000256" key="8">
    <source>
        <dbReference type="ARBA" id="ARBA00025153"/>
    </source>
</evidence>
<proteinExistence type="inferred from homology"/>
<evidence type="ECO:0000256" key="12">
    <source>
        <dbReference type="HAMAP-Rule" id="MF_03159"/>
    </source>
</evidence>
<feature type="transmembrane region" description="Helical" evidence="15">
    <location>
        <begin position="1652"/>
        <end position="1672"/>
    </location>
</feature>
<feature type="region of interest" description="Disordered" evidence="14">
    <location>
        <begin position="228"/>
        <end position="252"/>
    </location>
</feature>
<feature type="compositionally biased region" description="Basic residues" evidence="14">
    <location>
        <begin position="3166"/>
        <end position="3183"/>
    </location>
</feature>
<feature type="transmembrane region" description="Helical" evidence="15">
    <location>
        <begin position="1900"/>
        <end position="1924"/>
    </location>
</feature>
<comment type="catalytic activity">
    <reaction evidence="12">
        <text>(6R)-NADPHX = (6S)-NADPHX</text>
        <dbReference type="Rhea" id="RHEA:32227"/>
        <dbReference type="ChEBI" id="CHEBI:64076"/>
        <dbReference type="ChEBI" id="CHEBI:64077"/>
        <dbReference type="EC" id="5.1.99.6"/>
    </reaction>
</comment>
<feature type="compositionally biased region" description="Polar residues" evidence="14">
    <location>
        <begin position="437"/>
        <end position="449"/>
    </location>
</feature>
<keyword evidence="4 11" id="KW-0067">ATP-binding</keyword>
<evidence type="ECO:0000259" key="16">
    <source>
        <dbReference type="PROSITE" id="PS51383"/>
    </source>
</evidence>
<evidence type="ECO:0000256" key="5">
    <source>
        <dbReference type="ARBA" id="ARBA00022857"/>
    </source>
</evidence>
<feature type="binding site" evidence="12">
    <location>
        <begin position="2441"/>
        <end position="2447"/>
    </location>
    <ligand>
        <name>(6S)-NADPHX</name>
        <dbReference type="ChEBI" id="CHEBI:64076"/>
    </ligand>
</feature>
<dbReference type="GO" id="GO:0052856">
    <property type="term" value="F:NAD(P)HX epimerase activity"/>
    <property type="evidence" value="ECO:0007669"/>
    <property type="project" value="UniProtKB-UniRule"/>
</dbReference>
<evidence type="ECO:0000256" key="14">
    <source>
        <dbReference type="SAM" id="MobiDB-lite"/>
    </source>
</evidence>
<keyword evidence="11" id="KW-0597">Phosphoprotein</keyword>
<dbReference type="SUPFAM" id="SSF64153">
    <property type="entry name" value="YjeF N-terminal domain-like"/>
    <property type="match status" value="1"/>
</dbReference>
<keyword evidence="15" id="KW-0812">Transmembrane</keyword>
<comment type="cofactor">
    <cofactor evidence="11">
        <name>Mg(2+)</name>
        <dbReference type="ChEBI" id="CHEBI:18420"/>
    </cofactor>
</comment>
<feature type="binding site" evidence="12">
    <location>
        <position position="2368"/>
    </location>
    <ligand>
        <name>K(+)</name>
        <dbReference type="ChEBI" id="CHEBI:29103"/>
    </ligand>
</feature>
<dbReference type="HAMAP" id="MF_01966">
    <property type="entry name" value="NADHX_epimerase"/>
    <property type="match status" value="1"/>
</dbReference>
<feature type="region of interest" description="Disordered" evidence="14">
    <location>
        <begin position="2882"/>
        <end position="2903"/>
    </location>
</feature>
<keyword evidence="15" id="KW-1133">Transmembrane helix</keyword>
<dbReference type="Gene3D" id="3.40.50.10260">
    <property type="entry name" value="YjeF N-terminal domain"/>
    <property type="match status" value="1"/>
</dbReference>
<feature type="region of interest" description="Disordered" evidence="14">
    <location>
        <begin position="3158"/>
        <end position="3231"/>
    </location>
</feature>
<keyword evidence="13" id="KW-0175">Coiled coil</keyword>
<feature type="domain" description="YjeF C-terminal" evidence="16">
    <location>
        <begin position="2534"/>
        <end position="2841"/>
    </location>
</feature>
<comment type="catalytic activity">
    <reaction evidence="11">
        <text>(6S)-NADPHX + ATP = ADP + phosphate + NADPH + H(+)</text>
        <dbReference type="Rhea" id="RHEA:32231"/>
        <dbReference type="ChEBI" id="CHEBI:15378"/>
        <dbReference type="ChEBI" id="CHEBI:30616"/>
        <dbReference type="ChEBI" id="CHEBI:43474"/>
        <dbReference type="ChEBI" id="CHEBI:57783"/>
        <dbReference type="ChEBI" id="CHEBI:64076"/>
        <dbReference type="ChEBI" id="CHEBI:456216"/>
        <dbReference type="EC" id="4.2.1.93"/>
    </reaction>
</comment>
<dbReference type="PANTHER" id="PTHR12592">
    <property type="entry name" value="ATP-DEPENDENT (S)-NAD(P)H-HYDRATE DEHYDRATASE FAMILY MEMBER"/>
    <property type="match status" value="1"/>
</dbReference>
<sequence>MGLRSALAVPAAALSAVWLLISVCAVLYIVVAPVERGARENLADLKLEYATKRAALAKEISELEAGLKQDGASMSRDQRSTQFQLQQAKSSLRSVEGRIRSAHDDYIRRNEEHSRLKEGMESEIRKLKNTLATGDPETSTSTELSACLTHIAEASYAYNKLEDQLADLKTLRPFSFNSVVTTPDLLAVYVSSSTEKTMTSRLMVEQLVSSLLATQRDSTSPLTIRVETDEEHKNPWKRPVEECGRGGGGSRDRSFVTMSPNTVVFDGWLRDILKCISSTNQRGHPIAVCCMMVITPTGEHECDEGFFAARCDSAVLEGISSIPADRASARSAFNSVMGRLGDRVRYLPLSEYRRQHIGDGGGDVTTFDVRTLLKVYRASGDGSKVLDRLLRMRARALEEKFNEVESDTRNRAMVRATMGGACEITLSATHAAKRESSAPSDNGQSQWTALRSPGDSAASATADRCHEVIGLIPSYGKDVEDELTLWLNQRYYSDPLPYDHPVKIRSEWIPAIPSLPQSSKALRDAPVMGIAGDQQLLAQRHSSLLEHPSLKSLLLPGSAIDPFLGFVKAAVMRTPSESEAINEMRQRIRDDLVASGRLPFGKDEDLAKRDLESVDRAVELEKMYREQQKEQNCDREDGNMTAGQLLQLLLATSVRLTAPQDTSEISEEVVWRLRKTDDTQLQWFVRELRWFGDPDCAGEELEPIPENETVTGSNVVASHNFYDAPLTRDGDLSTGWRASTCAISCFIGYQFPPSVSVRCLKLLQGADKSELAYSARLERKLQDDATYTRILDFDFLSGDTWMRLNEVWVFPPSRRRWRIANVEAVRGPWTIVDLAFYVDSSCEVDATLSVNATPMSSPFKATNGPTAIRNPSTEWTAECVTAECGRNEAWIGLQFEAEMPLIECVKMQQQAGDDTYVSSVVLQYLSGETEWSTMARYDGLFGGTRLVLSPMLPQSSWRLTAAQTMNRQWDIRELELYGDAECTEALHPVQHDGGYSLAARLDQGLVRDIAIIASSHGGSRRPTYAFDGVTDDPTKSWRSRCSSCYEGEAYIGLRWISATPPVVACVRAFFSPQYSVGRAAIEYIGTVRWETAYSFDLLSGGSWLSLTYGGQMPFPGVLRVYPNYNSTIWRLRSRGWGLIACGSDLTEGCPVWRVEMYANPECRGDPVQGQPVSSPGVAGEREDPYLVHDGRDETGWLASLPYYDDYAGSYEDEIRGTAPTPRPFDDKSQVPWIGLVTDSTIRCVRVYESTKAGALFPEAAHEGDLMNEIVLERLLAWRSAIQWEATMNLRYRAFDLNPDTFWQPAADDYNPWIGIMFTAVDGANSSREVKCVRILQPAEVKNVAMSVVLETSEPNNQGWLQVRVFHFLSGGMWSGLTETAAKPPQNTRWRIVNTAPLGKRLLWKVYDIRLYNSEQCTDQSRIPTTSAFGVTAIASGYTADNPPQYAFDADGLTTAWWAPCDYCGENPFVAPMCQEARAEAVSLTAYNGLLFYRRVFLFDPDRLPAGGIDIQCVTIGANALVEELLWALQVYDPVSEACLENPGARECWRNDAYRLAIKFEYRPQVDVTRQTCSPGASDTTDPDCATEVVYVTTPMPESRDNPLEMLVLVISAILSPIATAIALLSCCHTMLMVPDEDKREMSELTQWKTARITIALVAGLFYAIVHAAWLLITLLVSGLILVAVFAVGLVASIRMERWASTDYHLYRTSLPQSRDFWFQSLLMLALFTLINIVSSLFDLACVRYVLTILGLCLFGHDGCREPIPLVPTYLYSTIPGSLGGWLLAALRGSSYKCAGTSLIVSSIMTTTTGAMLWAITTLDILGLVECARYAALVHRKWLTWTKLSLTKGVLTASCQVLCLASVTSLKLLLDPTEQLFHETSGCDQVDHRHEDPPIASHAPFMTWVFGQSLAWVAVCFVLLTGVALNVTGQHFAAGLDEHLEGILKMEGLGTLEQGVMDADSDTGSVYFRDYEEARERGIRDYGALLLGCWWRCKYRMRGWLSFGWVCIGRWTHTARGRGFQVASRADYYSRVFLPLFQQPPQPTMAVPSTPTSPYSPSALAAVRDVLDDVDVSKLDGVEGGDVDTVRSLLGKVHSLGRAMKICSQARGGLIIFIAFFSGPDIRVLFPVTGLVILLVLCLMESLLQGVHLVIYSYELSYQVIAEQLHVGSDVHDGETLFEEEAQDEEELRFQQTRSKLAKTLTNLFSRGKSHGGEGVEMARRNPSRVAATPLGLRHEGSGESTGTSVKRGVKKRTAKGSAHVIAVFPLWWSTACVDPRVLLLAMNTCCLLSAITSAVVKGAVAAAPPMKVSTCDQMRRCDKNATDKYSIPSALLMENAGITSYRCLTELLPNSRMTPQTKVLVVCGPGNNGGDGFVVARYVHSNGGQVRVILLNSREKYHGDASTNLNIVDCIPGIPVEIATTEEAISAAVDWADVLVDGIFGTGLGRVVDPSSPFGMAIAAVNRAKKPVMSLDIPSGVNGDSGRIMGDQAVHATATATFGLVKVGNLVYPGREMCGNLTVTHIGYPPELYADLDTYVNYFPPLPARSPAGHKGSFGKALFVAGAEGYYGAPMLSSYSFLKAGGGYSRLATVKSIIPVIAAEAPSIVFHELESTSAGSISSDNYDRVFKMAQHLADMVVVGPGVSTNGDTARLVRALVLSSEKPMVIDGDGLTAISAAPVDSTDIFSTASQLLQERHRKQLPPVVLTPHLAELSRLTGISMGELTDGSRSLLEVGRELAQKTNAVVVVKGATSMICEPSGRVRMNLSGNSGMGTAGSGDVLSGLIPAMYAAYGHEVDSLGDAVAAAVFLHGVAGDIAAINLRGEDGVTASDIMNAVPEAVSYVRGESAFGKYSSELESRYSIFLAKRRLVLSMGGTASPGSWCLSMSSSSSASSRPTERPLQMPFPDIRDSVDGVEQPRDQPPPPIAAIVPVAEEALPVTTEPPPSLVAVEKRIKEVTEEIARLEKEGSLSSEIPEEYLAMTKVEITKPPKMKSLSESDLQIPRAKKAQPDEKVLARKALLSRIEKEVGEEIERQREEEIKRGIDLRARFASRSKVWDIQVPRAVRDEHWIEPGPEVCRHALLGVLSGVISVTTAALPGRGGDPSGGAVYATVVTKRDLTEGYKKSLVRALSPYGIQAIVLSVESLRSLVLSQGAAVEVDQASQGRGVAKHRKKGKRGKRGRKGGSAKPSRSVPVPKIVAGPTTSPRVAASEVLRKPQEGAPEEENAEENIPVAANEAEAPTEHVASGELEMKENAESPRVECPSPSKETSSRCDHFCISTPNDSEATGPGMEHGLDEEEHDDDDIENEDDYIADAVGTWLGVDDLDEDHNRDDSEYLDQHGSPRARNAAATMTFFNTAATAFGFSKAMGMHQKFAGVVDIVEDSGLL</sequence>
<evidence type="ECO:0000256" key="13">
    <source>
        <dbReference type="SAM" id="Coils"/>
    </source>
</evidence>
<comment type="catalytic activity">
    <reaction evidence="11">
        <text>(6S)-NADHX + ATP = ADP + phosphate + NADH + H(+)</text>
        <dbReference type="Rhea" id="RHEA:19017"/>
        <dbReference type="ChEBI" id="CHEBI:15378"/>
        <dbReference type="ChEBI" id="CHEBI:30616"/>
        <dbReference type="ChEBI" id="CHEBI:43474"/>
        <dbReference type="ChEBI" id="CHEBI:57945"/>
        <dbReference type="ChEBI" id="CHEBI:64074"/>
        <dbReference type="ChEBI" id="CHEBI:456216"/>
        <dbReference type="EC" id="4.2.1.93"/>
    </reaction>
</comment>
<feature type="domain" description="YjeF N-terminal" evidence="17">
    <location>
        <begin position="2314"/>
        <end position="2530"/>
    </location>
</feature>
<feature type="binding site" evidence="12">
    <location>
        <position position="2475"/>
    </location>
    <ligand>
        <name>K(+)</name>
        <dbReference type="ChEBI" id="CHEBI:29103"/>
    </ligand>
</feature>
<comment type="function">
    <text evidence="8">Bifunctional enzyme that catalyzes the epimerization of the S- and R-forms of NAD(P)HX and the dehydration of the S-form of NAD(P)HX at the expense of ADP, which is converted to AMP. This allows the repair of both epimers of NAD(P)HX, a damaged form of NAD(P)H that is a result of enzymatic or heat-dependent hydration.</text>
</comment>
<gene>
    <name evidence="18" type="ORF">FOL46_002136</name>
</gene>
<evidence type="ECO:0000256" key="6">
    <source>
        <dbReference type="ARBA" id="ARBA00023027"/>
    </source>
</evidence>
<dbReference type="CDD" id="cd01171">
    <property type="entry name" value="YXKO-related"/>
    <property type="match status" value="1"/>
</dbReference>
<dbReference type="EC" id="5.1.99.6" evidence="12"/>
<comment type="similarity">
    <text evidence="1">In the N-terminal section; belongs to the NnrE/AIBP family.</text>
</comment>
<keyword evidence="6 11" id="KW-0520">NAD</keyword>
<dbReference type="Proteomes" id="UP000572268">
    <property type="component" value="Unassembled WGS sequence"/>
</dbReference>
<comment type="function">
    <text evidence="11">Catalyzes the dehydration of the S-form of NAD(P)HX at the expense of ATP, which is converted to ADP. Together with NAD(P)HX epimerase, which catalyzes the epimerization of the S- and R-forms, the enzyme allows the repair of both epimers of NAD(P)HX, a damaged form of NAD(P)H that is a result of enzymatic or heat-dependent hydration.</text>
</comment>
<keyword evidence="12" id="KW-0630">Potassium</keyword>
<dbReference type="PANTHER" id="PTHR12592:SF0">
    <property type="entry name" value="ATP-DEPENDENT (S)-NAD(P)H-HYDRATE DEHYDRATASE"/>
    <property type="match status" value="1"/>
</dbReference>
<feature type="binding site" evidence="12">
    <location>
        <position position="2437"/>
    </location>
    <ligand>
        <name>K(+)</name>
        <dbReference type="ChEBI" id="CHEBI:29103"/>
    </ligand>
</feature>
<dbReference type="InterPro" id="IPR004443">
    <property type="entry name" value="YjeF_N_dom"/>
</dbReference>
<feature type="binding site" evidence="12">
    <location>
        <position position="2472"/>
    </location>
    <ligand>
        <name>(6S)-NADPHX</name>
        <dbReference type="ChEBI" id="CHEBI:64076"/>
    </ligand>
</feature>
<dbReference type="NCBIfam" id="TIGR00196">
    <property type="entry name" value="yjeF_cterm"/>
    <property type="match status" value="1"/>
</dbReference>
<keyword evidence="7 11" id="KW-0456">Lyase</keyword>
<comment type="similarity">
    <text evidence="2">In the C-terminal section; belongs to the NnrD/CARKD family.</text>
</comment>
<feature type="transmembrane region" description="Helical" evidence="15">
    <location>
        <begin position="1798"/>
        <end position="1815"/>
    </location>
</feature>
<evidence type="ECO:0000256" key="9">
    <source>
        <dbReference type="ARBA" id="ARBA00048238"/>
    </source>
</evidence>
<evidence type="ECO:0000256" key="4">
    <source>
        <dbReference type="ARBA" id="ARBA00022840"/>
    </source>
</evidence>
<protein>
    <recommendedName>
        <fullName evidence="11 12">Multifunctional fusion protein</fullName>
    </recommendedName>
    <domain>
        <recommendedName>
            <fullName evidence="11">ATP-dependent (S)-NAD(P)H-hydrate dehydratase</fullName>
            <ecNumber evidence="11">4.2.1.93</ecNumber>
        </recommendedName>
        <alternativeName>
            <fullName evidence="11">ATP-dependent NAD(P)HX dehydratase</fullName>
        </alternativeName>
    </domain>
    <domain>
        <recommendedName>
            <fullName evidence="12">NAD(P)H-hydrate epimerase</fullName>
            <ecNumber evidence="12">5.1.99.6</ecNumber>
        </recommendedName>
        <alternativeName>
            <fullName evidence="12">NAD(P)HX epimerase</fullName>
        </alternativeName>
    </domain>
</protein>
<dbReference type="InterPro" id="IPR017953">
    <property type="entry name" value="Carbohydrate_kinase_pred_CS"/>
</dbReference>
<feature type="transmembrane region" description="Helical" evidence="15">
    <location>
        <begin position="2123"/>
        <end position="2143"/>
    </location>
</feature>
<dbReference type="EC" id="4.2.1.93" evidence="11"/>
<evidence type="ECO:0000256" key="10">
    <source>
        <dbReference type="ARBA" id="ARBA00049209"/>
    </source>
</evidence>
<dbReference type="SUPFAM" id="SSF53613">
    <property type="entry name" value="Ribokinase-like"/>
    <property type="match status" value="1"/>
</dbReference>
<feature type="binding site" evidence="11">
    <location>
        <begin position="2707"/>
        <end position="2713"/>
    </location>
    <ligand>
        <name>(6S)-NADPHX</name>
        <dbReference type="ChEBI" id="CHEBI:64076"/>
    </ligand>
</feature>
<comment type="catalytic activity">
    <reaction evidence="9">
        <text>(6S)-NADHX + ADP = AMP + phosphate + NADH + H(+)</text>
        <dbReference type="Rhea" id="RHEA:32223"/>
        <dbReference type="ChEBI" id="CHEBI:15378"/>
        <dbReference type="ChEBI" id="CHEBI:43474"/>
        <dbReference type="ChEBI" id="CHEBI:57945"/>
        <dbReference type="ChEBI" id="CHEBI:64074"/>
        <dbReference type="ChEBI" id="CHEBI:456215"/>
        <dbReference type="ChEBI" id="CHEBI:456216"/>
        <dbReference type="EC" id="4.2.1.136"/>
    </reaction>
</comment>
<reference evidence="18 19" key="1">
    <citation type="submission" date="2020-04" db="EMBL/GenBank/DDBJ databases">
        <title>Perkinsus olseni comparative genomics.</title>
        <authorList>
            <person name="Bogema D.R."/>
        </authorList>
    </citation>
    <scope>NUCLEOTIDE SEQUENCE [LARGE SCALE GENOMIC DNA]</scope>
    <source>
        <strain evidence="18">ATCC PRA-31</strain>
    </source>
</reference>
<feature type="transmembrane region" description="Helical" evidence="15">
    <location>
        <begin position="1605"/>
        <end position="1631"/>
    </location>
</feature>
<dbReference type="PROSITE" id="PS01050">
    <property type="entry name" value="YJEF_C_2"/>
    <property type="match status" value="1"/>
</dbReference>
<evidence type="ECO:0000256" key="11">
    <source>
        <dbReference type="HAMAP-Rule" id="MF_03157"/>
    </source>
</evidence>
<keyword evidence="12" id="KW-0479">Metal-binding</keyword>
<evidence type="ECO:0000313" key="19">
    <source>
        <dbReference type="Proteomes" id="UP000572268"/>
    </source>
</evidence>
<comment type="similarity">
    <text evidence="12">Belongs to the NnrE/AIBP family.</text>
</comment>
<keyword evidence="12" id="KW-0413">Isomerase</keyword>
<dbReference type="Pfam" id="PF03853">
    <property type="entry name" value="YjeF_N"/>
    <property type="match status" value="1"/>
</dbReference>
<evidence type="ECO:0000256" key="15">
    <source>
        <dbReference type="SAM" id="Phobius"/>
    </source>
</evidence>
<feature type="transmembrane region" description="Helical" evidence="15">
    <location>
        <begin position="1716"/>
        <end position="1737"/>
    </location>
</feature>
<feature type="binding site" evidence="11">
    <location>
        <position position="2641"/>
    </location>
    <ligand>
        <name>(6S)-NADPHX</name>
        <dbReference type="ChEBI" id="CHEBI:64076"/>
    </ligand>
</feature>
<feature type="region of interest" description="Disordered" evidence="14">
    <location>
        <begin position="430"/>
        <end position="456"/>
    </location>
</feature>
<comment type="caution">
    <text evidence="18">The sequence shown here is derived from an EMBL/GenBank/DDBJ whole genome shotgun (WGS) entry which is preliminary data.</text>
</comment>
<dbReference type="GO" id="GO:0047453">
    <property type="term" value="F:ATP-dependent NAD(P)H-hydrate dehydratase activity"/>
    <property type="evidence" value="ECO:0007669"/>
    <property type="project" value="UniProtKB-UniRule"/>
</dbReference>
<evidence type="ECO:0000256" key="1">
    <source>
        <dbReference type="ARBA" id="ARBA00006001"/>
    </source>
</evidence>
<dbReference type="PROSITE" id="PS51385">
    <property type="entry name" value="YJEF_N"/>
    <property type="match status" value="1"/>
</dbReference>
<dbReference type="GO" id="GO:0005524">
    <property type="term" value="F:ATP binding"/>
    <property type="evidence" value="ECO:0007669"/>
    <property type="project" value="UniProtKB-KW"/>
</dbReference>
<feature type="binding site" evidence="11">
    <location>
        <position position="2777"/>
    </location>
    <ligand>
        <name>(6S)-NADPHX</name>
        <dbReference type="ChEBI" id="CHEBI:64076"/>
    </ligand>
</feature>
<comment type="caution">
    <text evidence="12">Lacks conserved residue(s) required for the propagation of feature annotation.</text>
</comment>
<feature type="binding site" evidence="12">
    <location>
        <begin position="2367"/>
        <end position="2371"/>
    </location>
    <ligand>
        <name>(6S)-NADPHX</name>
        <dbReference type="ChEBI" id="CHEBI:64076"/>
    </ligand>
</feature>
<feature type="region of interest" description="Disordered" evidence="14">
    <location>
        <begin position="3249"/>
        <end position="3301"/>
    </location>
</feature>